<comment type="caution">
    <text evidence="6">The sequence shown here is derived from an EMBL/GenBank/DDBJ whole genome shotgun (WGS) entry which is preliminary data.</text>
</comment>
<evidence type="ECO:0000259" key="4">
    <source>
        <dbReference type="PROSITE" id="PS50001"/>
    </source>
</evidence>
<protein>
    <recommendedName>
        <fullName evidence="4">SH2 domain-containing protein</fullName>
    </recommendedName>
</protein>
<evidence type="ECO:0000313" key="7">
    <source>
        <dbReference type="Proteomes" id="UP000663832"/>
    </source>
</evidence>
<reference evidence="6" key="1">
    <citation type="submission" date="2021-02" db="EMBL/GenBank/DDBJ databases">
        <authorList>
            <person name="Nowell W R."/>
        </authorList>
    </citation>
    <scope>NUCLEOTIDE SEQUENCE</scope>
</reference>
<dbReference type="InterPro" id="IPR036860">
    <property type="entry name" value="SH2_dom_sf"/>
</dbReference>
<dbReference type="PROSITE" id="PS50001">
    <property type="entry name" value="SH2"/>
    <property type="match status" value="1"/>
</dbReference>
<organism evidence="6 7">
    <name type="scientific">Adineta steineri</name>
    <dbReference type="NCBI Taxonomy" id="433720"/>
    <lineage>
        <taxon>Eukaryota</taxon>
        <taxon>Metazoa</taxon>
        <taxon>Spiralia</taxon>
        <taxon>Gnathifera</taxon>
        <taxon>Rotifera</taxon>
        <taxon>Eurotatoria</taxon>
        <taxon>Bdelloidea</taxon>
        <taxon>Adinetida</taxon>
        <taxon>Adinetidae</taxon>
        <taxon>Adineta</taxon>
    </lineage>
</organism>
<dbReference type="PRINTS" id="PR00401">
    <property type="entry name" value="SH2DOMAIN"/>
</dbReference>
<dbReference type="InterPro" id="IPR000980">
    <property type="entry name" value="SH2"/>
</dbReference>
<gene>
    <name evidence="5" type="ORF">BJG266_LOCUS29432</name>
    <name evidence="6" type="ORF">QVE165_LOCUS37572</name>
</gene>
<feature type="coiled-coil region" evidence="2">
    <location>
        <begin position="128"/>
        <end position="155"/>
    </location>
</feature>
<evidence type="ECO:0000313" key="6">
    <source>
        <dbReference type="EMBL" id="CAF1412035.1"/>
    </source>
</evidence>
<dbReference type="AlphaFoldDB" id="A0A815LLQ3"/>
<dbReference type="SUPFAM" id="SSF55550">
    <property type="entry name" value="SH2 domain"/>
    <property type="match status" value="1"/>
</dbReference>
<dbReference type="GO" id="GO:0005737">
    <property type="term" value="C:cytoplasm"/>
    <property type="evidence" value="ECO:0007669"/>
    <property type="project" value="TreeGrafter"/>
</dbReference>
<dbReference type="PANTHER" id="PTHR14388:SF17">
    <property type="entry name" value="SH2 DOMAIN-CONTAINING PROTEIN"/>
    <property type="match status" value="1"/>
</dbReference>
<dbReference type="PANTHER" id="PTHR14388">
    <property type="entry name" value="T CELL-SPECIFIC ADAPTER PROTEIN TSAD"/>
    <property type="match status" value="1"/>
</dbReference>
<evidence type="ECO:0000256" key="2">
    <source>
        <dbReference type="SAM" id="Coils"/>
    </source>
</evidence>
<feature type="region of interest" description="Disordered" evidence="3">
    <location>
        <begin position="200"/>
        <end position="219"/>
    </location>
</feature>
<dbReference type="EMBL" id="CAJNOI010000336">
    <property type="protein sequence ID" value="CAF1248109.1"/>
    <property type="molecule type" value="Genomic_DNA"/>
</dbReference>
<accession>A0A815LLQ3</accession>
<dbReference type="SMART" id="SM00252">
    <property type="entry name" value="SH2"/>
    <property type="match status" value="1"/>
</dbReference>
<name>A0A815LLQ3_9BILA</name>
<evidence type="ECO:0000256" key="3">
    <source>
        <dbReference type="SAM" id="MobiDB-lite"/>
    </source>
</evidence>
<dbReference type="EMBL" id="CAJNOM010000392">
    <property type="protein sequence ID" value="CAF1412035.1"/>
    <property type="molecule type" value="Genomic_DNA"/>
</dbReference>
<dbReference type="Pfam" id="PF00017">
    <property type="entry name" value="SH2"/>
    <property type="match status" value="1"/>
</dbReference>
<dbReference type="Proteomes" id="UP000663832">
    <property type="component" value="Unassembled WGS sequence"/>
</dbReference>
<keyword evidence="1" id="KW-0727">SH2 domain</keyword>
<feature type="domain" description="SH2" evidence="4">
    <location>
        <begin position="347"/>
        <end position="442"/>
    </location>
</feature>
<dbReference type="OrthoDB" id="10003345at2759"/>
<dbReference type="Gene3D" id="3.30.505.10">
    <property type="entry name" value="SH2 domain"/>
    <property type="match status" value="1"/>
</dbReference>
<evidence type="ECO:0000256" key="1">
    <source>
        <dbReference type="PROSITE-ProRule" id="PRU00191"/>
    </source>
</evidence>
<dbReference type="Proteomes" id="UP000663877">
    <property type="component" value="Unassembled WGS sequence"/>
</dbReference>
<evidence type="ECO:0000313" key="5">
    <source>
        <dbReference type="EMBL" id="CAF1248109.1"/>
    </source>
</evidence>
<keyword evidence="2" id="KW-0175">Coiled coil</keyword>
<proteinExistence type="predicted"/>
<keyword evidence="7" id="KW-1185">Reference proteome</keyword>
<sequence>MLAQILHDLYIPPDLLDELPEDQKQLLFCKMREEQVRRYHEREHNETIITNDRKNKKKKKKVTFLLGADGNEWCWIMGESAENTDKQFNNRINNENMNIDYQNGYKQSRTNINTTQSPIKTGVYFTVHRDERKQIEEISNNIQEARRIFERLESDTRRLALTTENEILQKQQQHSQPSPLQISQSDFVDEIFYHEIEQRAKKADQDRREAAQRARDYFHRQSSSSQLDPCFDTDEHITFALQPIILKTSNRIISNEKKNDIEFDESQTPAFPIFSSDESTTLENNHESQPTIVPNDQQRTLMLYNDSYFLFSKPLSVITRADIRQWFYTNEIPYGTFRSLNGDIYPWFHGIISRAYTEQLLCSQPIGTYLIRVSEKMFGYVLSYHASDHCRHLLIEVTQQEHAYRFLGGAKKELFENLSQLIDKYTNAPIRSNSTDVLRYPCAQIDLERADYADLFVENIENDKLYESLYISLDTTTSSLQSTTHL</sequence>